<evidence type="ECO:0000313" key="3">
    <source>
        <dbReference type="EMBL" id="MBC6109768.1"/>
    </source>
</evidence>
<name>A0ABR7KP56_9SPHI</name>
<comment type="caution">
    <text evidence="1">Lacks conserved residue(s) required for the propagation of feature annotation.</text>
</comment>
<dbReference type="RefSeq" id="WP_187070248.1">
    <property type="nucleotide sequence ID" value="NZ_JACRYL010000003.1"/>
</dbReference>
<sequence length="124" mass="13850">MKILMAGAQGIVQDGLRLVLKSTWPECKMFETAKIEKKSNLIAKWGIDLAILEMNMPGNENMEDLVRSITGRTKVIVLAPYDKNSHRTESLQNAGVSEVIFKDTTIEEMQMVLLSMFALGSSLF</sequence>
<evidence type="ECO:0000259" key="2">
    <source>
        <dbReference type="PROSITE" id="PS50110"/>
    </source>
</evidence>
<dbReference type="InterPro" id="IPR001789">
    <property type="entry name" value="Sig_transdc_resp-reg_receiver"/>
</dbReference>
<dbReference type="Proteomes" id="UP000652755">
    <property type="component" value="Unassembled WGS sequence"/>
</dbReference>
<comment type="caution">
    <text evidence="3">The sequence shown here is derived from an EMBL/GenBank/DDBJ whole genome shotgun (WGS) entry which is preliminary data.</text>
</comment>
<evidence type="ECO:0000256" key="1">
    <source>
        <dbReference type="PROSITE-ProRule" id="PRU00169"/>
    </source>
</evidence>
<gene>
    <name evidence="3" type="ORF">H7U22_04970</name>
</gene>
<feature type="domain" description="Response regulatory" evidence="2">
    <location>
        <begin position="2"/>
        <end position="117"/>
    </location>
</feature>
<dbReference type="EMBL" id="JACRYL010000003">
    <property type="protein sequence ID" value="MBC6109768.1"/>
    <property type="molecule type" value="Genomic_DNA"/>
</dbReference>
<dbReference type="Gene3D" id="3.40.50.2300">
    <property type="match status" value="1"/>
</dbReference>
<organism evidence="3 4">
    <name type="scientific">Pedobacter fastidiosus</name>
    <dbReference type="NCBI Taxonomy" id="2765361"/>
    <lineage>
        <taxon>Bacteria</taxon>
        <taxon>Pseudomonadati</taxon>
        <taxon>Bacteroidota</taxon>
        <taxon>Sphingobacteriia</taxon>
        <taxon>Sphingobacteriales</taxon>
        <taxon>Sphingobacteriaceae</taxon>
        <taxon>Pedobacter</taxon>
    </lineage>
</organism>
<proteinExistence type="predicted"/>
<protein>
    <submittedName>
        <fullName evidence="3">Response regulator transcription factor</fullName>
    </submittedName>
</protein>
<dbReference type="InterPro" id="IPR011006">
    <property type="entry name" value="CheY-like_superfamily"/>
</dbReference>
<dbReference type="SUPFAM" id="SSF52172">
    <property type="entry name" value="CheY-like"/>
    <property type="match status" value="1"/>
</dbReference>
<evidence type="ECO:0000313" key="4">
    <source>
        <dbReference type="Proteomes" id="UP000652755"/>
    </source>
</evidence>
<reference evidence="3 4" key="1">
    <citation type="submission" date="2020-08" db="EMBL/GenBank/DDBJ databases">
        <authorList>
            <person name="Sun Q."/>
            <person name="Inoue M."/>
        </authorList>
    </citation>
    <scope>NUCLEOTIDE SEQUENCE [LARGE SCALE GENOMIC DNA]</scope>
    <source>
        <strain evidence="3 4">CCM 8938</strain>
    </source>
</reference>
<keyword evidence="4" id="KW-1185">Reference proteome</keyword>
<accession>A0ABR7KP56</accession>
<dbReference type="PROSITE" id="PS50110">
    <property type="entry name" value="RESPONSE_REGULATORY"/>
    <property type="match status" value="1"/>
</dbReference>